<evidence type="ECO:0000256" key="1">
    <source>
        <dbReference type="SAM" id="MobiDB-lite"/>
    </source>
</evidence>
<sequence>MNPRDANCARLVLVFATALTGCGAASVHSAKPPQVSSGHGVASTILRAEHEQIHDVESE</sequence>
<protein>
    <recommendedName>
        <fullName evidence="4">Secreted protein</fullName>
    </recommendedName>
</protein>
<name>A0ABZ2LWV3_9BACT</name>
<dbReference type="Proteomes" id="UP001370348">
    <property type="component" value="Chromosome"/>
</dbReference>
<dbReference type="EMBL" id="CP089984">
    <property type="protein sequence ID" value="WXB15215.1"/>
    <property type="molecule type" value="Genomic_DNA"/>
</dbReference>
<proteinExistence type="predicted"/>
<feature type="compositionally biased region" description="Basic and acidic residues" evidence="1">
    <location>
        <begin position="47"/>
        <end position="59"/>
    </location>
</feature>
<dbReference type="PROSITE" id="PS51257">
    <property type="entry name" value="PROKAR_LIPOPROTEIN"/>
    <property type="match status" value="1"/>
</dbReference>
<reference evidence="2 3" key="1">
    <citation type="submission" date="2021-12" db="EMBL/GenBank/DDBJ databases">
        <title>Discovery of the Pendulisporaceae a myxobacterial family with distinct sporulation behavior and unique specialized metabolism.</title>
        <authorList>
            <person name="Garcia R."/>
            <person name="Popoff A."/>
            <person name="Bader C.D."/>
            <person name="Loehr J."/>
            <person name="Walesch S."/>
            <person name="Walt C."/>
            <person name="Boldt J."/>
            <person name="Bunk B."/>
            <person name="Haeckl F.J.F.P.J."/>
            <person name="Gunesch A.P."/>
            <person name="Birkelbach J."/>
            <person name="Nuebel U."/>
            <person name="Pietschmann T."/>
            <person name="Bach T."/>
            <person name="Mueller R."/>
        </authorList>
    </citation>
    <scope>NUCLEOTIDE SEQUENCE [LARGE SCALE GENOMIC DNA]</scope>
    <source>
        <strain evidence="2 3">MSr11954</strain>
    </source>
</reference>
<feature type="region of interest" description="Disordered" evidence="1">
    <location>
        <begin position="26"/>
        <end position="59"/>
    </location>
</feature>
<dbReference type="RefSeq" id="WP_394824840.1">
    <property type="nucleotide sequence ID" value="NZ_CP089984.1"/>
</dbReference>
<organism evidence="2 3">
    <name type="scientific">Pendulispora albinea</name>
    <dbReference type="NCBI Taxonomy" id="2741071"/>
    <lineage>
        <taxon>Bacteria</taxon>
        <taxon>Pseudomonadati</taxon>
        <taxon>Myxococcota</taxon>
        <taxon>Myxococcia</taxon>
        <taxon>Myxococcales</taxon>
        <taxon>Sorangiineae</taxon>
        <taxon>Pendulisporaceae</taxon>
        <taxon>Pendulispora</taxon>
    </lineage>
</organism>
<keyword evidence="3" id="KW-1185">Reference proteome</keyword>
<evidence type="ECO:0000313" key="3">
    <source>
        <dbReference type="Proteomes" id="UP001370348"/>
    </source>
</evidence>
<evidence type="ECO:0000313" key="2">
    <source>
        <dbReference type="EMBL" id="WXB15215.1"/>
    </source>
</evidence>
<gene>
    <name evidence="2" type="ORF">LZC94_46275</name>
</gene>
<accession>A0ABZ2LWV3</accession>
<evidence type="ECO:0008006" key="4">
    <source>
        <dbReference type="Google" id="ProtNLM"/>
    </source>
</evidence>